<accession>A0AAW0M094</accession>
<protein>
    <submittedName>
        <fullName evidence="1">Xylogalacturonan beta-1</fullName>
    </submittedName>
</protein>
<proteinExistence type="predicted"/>
<dbReference type="Proteomes" id="UP000237347">
    <property type="component" value="Unassembled WGS sequence"/>
</dbReference>
<organism evidence="1 2">
    <name type="scientific">Quercus suber</name>
    <name type="common">Cork oak</name>
    <dbReference type="NCBI Taxonomy" id="58331"/>
    <lineage>
        <taxon>Eukaryota</taxon>
        <taxon>Viridiplantae</taxon>
        <taxon>Streptophyta</taxon>
        <taxon>Embryophyta</taxon>
        <taxon>Tracheophyta</taxon>
        <taxon>Spermatophyta</taxon>
        <taxon>Magnoliopsida</taxon>
        <taxon>eudicotyledons</taxon>
        <taxon>Gunneridae</taxon>
        <taxon>Pentapetalae</taxon>
        <taxon>rosids</taxon>
        <taxon>fabids</taxon>
        <taxon>Fagales</taxon>
        <taxon>Fagaceae</taxon>
        <taxon>Quercus</taxon>
    </lineage>
</organism>
<gene>
    <name evidence="1" type="primary">XGD1_0</name>
    <name evidence="1" type="ORF">CFP56_024932</name>
</gene>
<evidence type="ECO:0000313" key="1">
    <source>
        <dbReference type="EMBL" id="KAK7856146.1"/>
    </source>
</evidence>
<evidence type="ECO:0000313" key="2">
    <source>
        <dbReference type="Proteomes" id="UP000237347"/>
    </source>
</evidence>
<keyword evidence="2" id="KW-1185">Reference proteome</keyword>
<dbReference type="EMBL" id="PKMF04000039">
    <property type="protein sequence ID" value="KAK7856146.1"/>
    <property type="molecule type" value="Genomic_DNA"/>
</dbReference>
<name>A0AAW0M094_QUESU</name>
<sequence length="97" mass="11229">MAIVVQDFVQSLISKHLYWNRTQGANHFIVNCDNICRKATIQMRLLENAIQVMCGSLNALEFKPIQVYCPSRSRIHSSTSWKYHIKQETSAFIHSTM</sequence>
<dbReference type="AlphaFoldDB" id="A0AAW0M094"/>
<comment type="caution">
    <text evidence="1">The sequence shown here is derived from an EMBL/GenBank/DDBJ whole genome shotgun (WGS) entry which is preliminary data.</text>
</comment>
<reference evidence="1 2" key="1">
    <citation type="journal article" date="2018" name="Sci. Data">
        <title>The draft genome sequence of cork oak.</title>
        <authorList>
            <person name="Ramos A.M."/>
            <person name="Usie A."/>
            <person name="Barbosa P."/>
            <person name="Barros P.M."/>
            <person name="Capote T."/>
            <person name="Chaves I."/>
            <person name="Simoes F."/>
            <person name="Abreu I."/>
            <person name="Carrasquinho I."/>
            <person name="Faro C."/>
            <person name="Guimaraes J.B."/>
            <person name="Mendonca D."/>
            <person name="Nobrega F."/>
            <person name="Rodrigues L."/>
            <person name="Saibo N.J.M."/>
            <person name="Varela M.C."/>
            <person name="Egas C."/>
            <person name="Matos J."/>
            <person name="Miguel C.M."/>
            <person name="Oliveira M.M."/>
            <person name="Ricardo C.P."/>
            <person name="Goncalves S."/>
        </authorList>
    </citation>
    <scope>NUCLEOTIDE SEQUENCE [LARGE SCALE GENOMIC DNA]</scope>
    <source>
        <strain evidence="2">cv. HL8</strain>
    </source>
</reference>